<name>A0ABD1RKN6_9LAMI</name>
<organism evidence="1 2">
    <name type="scientific">Forsythia ovata</name>
    <dbReference type="NCBI Taxonomy" id="205694"/>
    <lineage>
        <taxon>Eukaryota</taxon>
        <taxon>Viridiplantae</taxon>
        <taxon>Streptophyta</taxon>
        <taxon>Embryophyta</taxon>
        <taxon>Tracheophyta</taxon>
        <taxon>Spermatophyta</taxon>
        <taxon>Magnoliopsida</taxon>
        <taxon>eudicotyledons</taxon>
        <taxon>Gunneridae</taxon>
        <taxon>Pentapetalae</taxon>
        <taxon>asterids</taxon>
        <taxon>lamiids</taxon>
        <taxon>Lamiales</taxon>
        <taxon>Oleaceae</taxon>
        <taxon>Forsythieae</taxon>
        <taxon>Forsythia</taxon>
    </lineage>
</organism>
<dbReference type="Proteomes" id="UP001604277">
    <property type="component" value="Unassembled WGS sequence"/>
</dbReference>
<gene>
    <name evidence="1" type="ORF">Fot_42262</name>
</gene>
<evidence type="ECO:0000313" key="1">
    <source>
        <dbReference type="EMBL" id="KAL2488970.1"/>
    </source>
</evidence>
<evidence type="ECO:0000313" key="2">
    <source>
        <dbReference type="Proteomes" id="UP001604277"/>
    </source>
</evidence>
<comment type="caution">
    <text evidence="1">The sequence shown here is derived from an EMBL/GenBank/DDBJ whole genome shotgun (WGS) entry which is preliminary data.</text>
</comment>
<dbReference type="AlphaFoldDB" id="A0ABD1RKN6"/>
<dbReference type="EMBL" id="JBFOLJ010000012">
    <property type="protein sequence ID" value="KAL2488970.1"/>
    <property type="molecule type" value="Genomic_DNA"/>
</dbReference>
<keyword evidence="2" id="KW-1185">Reference proteome</keyword>
<protein>
    <submittedName>
        <fullName evidence="1">Uncharacterized protein</fullName>
    </submittedName>
</protein>
<accession>A0ABD1RKN6</accession>
<proteinExistence type="predicted"/>
<reference evidence="2" key="1">
    <citation type="submission" date="2024-07" db="EMBL/GenBank/DDBJ databases">
        <title>Two chromosome-level genome assemblies of Korean endemic species Abeliophyllum distichum and Forsythia ovata (Oleaceae).</title>
        <authorList>
            <person name="Jang H."/>
        </authorList>
    </citation>
    <scope>NUCLEOTIDE SEQUENCE [LARGE SCALE GENOMIC DNA]</scope>
</reference>
<sequence>MATNEEKNKVYALGLFHKKQAVNECGASFSRLAPDVDTDDDNILVNDSTPDIPRKRLRKVAAMFRSPYTSNFRSSKKSEAIVREIRTGTYALSDELNVVANNDVVDFEEWYIALYMLLILTCTKKLWNIHTTHLIRAPPPPQSCSNPLPLSTTIITSTTNVIATGVKSCAHAND</sequence>